<dbReference type="Pfam" id="PF00535">
    <property type="entry name" value="Glycos_transf_2"/>
    <property type="match status" value="1"/>
</dbReference>
<dbReference type="Proteomes" id="UP000634206">
    <property type="component" value="Unassembled WGS sequence"/>
</dbReference>
<organism evidence="5 6">
    <name type="scientific">Oceaniferula flava</name>
    <dbReference type="NCBI Taxonomy" id="2800421"/>
    <lineage>
        <taxon>Bacteria</taxon>
        <taxon>Pseudomonadati</taxon>
        <taxon>Verrucomicrobiota</taxon>
        <taxon>Verrucomicrobiia</taxon>
        <taxon>Verrucomicrobiales</taxon>
        <taxon>Verrucomicrobiaceae</taxon>
        <taxon>Oceaniferula</taxon>
    </lineage>
</organism>
<dbReference type="Gene3D" id="3.90.550.10">
    <property type="entry name" value="Spore Coat Polysaccharide Biosynthesis Protein SpsA, Chain A"/>
    <property type="match status" value="1"/>
</dbReference>
<evidence type="ECO:0000256" key="3">
    <source>
        <dbReference type="ARBA" id="ARBA00022679"/>
    </source>
</evidence>
<dbReference type="InterPro" id="IPR050834">
    <property type="entry name" value="Glycosyltransf_2"/>
</dbReference>
<comment type="caution">
    <text evidence="5">The sequence shown here is derived from an EMBL/GenBank/DDBJ whole genome shotgun (WGS) entry which is preliminary data.</text>
</comment>
<feature type="domain" description="Glycosyltransferase 2-like" evidence="4">
    <location>
        <begin position="1"/>
        <end position="158"/>
    </location>
</feature>
<dbReference type="InterPro" id="IPR029044">
    <property type="entry name" value="Nucleotide-diphossugar_trans"/>
</dbReference>
<keyword evidence="3" id="KW-0808">Transferase</keyword>
<sequence length="331" mass="36712">MPCYNAASTVSRAIQSILDQTLTDWELIVVDDGSDDDSAAIVKALVQQHPEKIRLVRKDHSGVVETSNLGYRLARGRYIARMDADDVSLPQRLEKQVAVLNASTTLGMVSCLVRFAGDPTSAGGYAHHVAWANRQVSAEDIRLSRFIDLPTPHPTLMLRRNLLGGDLAYRDGDFPEDYEWFLRWLDRGIQVAKVPEVLFEWHDPPTRLSRNDRRYDMAAFHRCKAPYLAKAIARAGCDQRELWIAGAGRPARKCAAPLEQAWQRAAGFIDIDPRKIGRSLHGRPVVSLDSPPPAEQAVIVAYVASRGAGDVIRNALLGLGRIEGVDFWIAA</sequence>
<dbReference type="SUPFAM" id="SSF53448">
    <property type="entry name" value="Nucleotide-diphospho-sugar transferases"/>
    <property type="match status" value="1"/>
</dbReference>
<keyword evidence="2" id="KW-0328">Glycosyltransferase</keyword>
<evidence type="ECO:0000313" key="5">
    <source>
        <dbReference type="EMBL" id="MBK1855761.1"/>
    </source>
</evidence>
<reference evidence="5" key="1">
    <citation type="submission" date="2021-01" db="EMBL/GenBank/DDBJ databases">
        <title>Modified the classification status of verrucomicrobia.</title>
        <authorList>
            <person name="Feng X."/>
        </authorList>
    </citation>
    <scope>NUCLEOTIDE SEQUENCE</scope>
    <source>
        <strain evidence="5">5K15</strain>
    </source>
</reference>
<name>A0AAE2VD64_9BACT</name>
<dbReference type="AlphaFoldDB" id="A0AAE2VD64"/>
<keyword evidence="6" id="KW-1185">Reference proteome</keyword>
<accession>A0AAE2VD64</accession>
<protein>
    <submittedName>
        <fullName evidence="5">Glycosyltransferase family 2 protein</fullName>
    </submittedName>
</protein>
<evidence type="ECO:0000256" key="1">
    <source>
        <dbReference type="ARBA" id="ARBA00006739"/>
    </source>
</evidence>
<dbReference type="InterPro" id="IPR001173">
    <property type="entry name" value="Glyco_trans_2-like"/>
</dbReference>
<comment type="similarity">
    <text evidence="1">Belongs to the glycosyltransferase 2 family.</text>
</comment>
<dbReference type="CDD" id="cd00761">
    <property type="entry name" value="Glyco_tranf_GTA_type"/>
    <property type="match status" value="1"/>
</dbReference>
<evidence type="ECO:0000259" key="4">
    <source>
        <dbReference type="Pfam" id="PF00535"/>
    </source>
</evidence>
<proteinExistence type="inferred from homology"/>
<evidence type="ECO:0000313" key="6">
    <source>
        <dbReference type="Proteomes" id="UP000634206"/>
    </source>
</evidence>
<dbReference type="PANTHER" id="PTHR43685:SF5">
    <property type="entry name" value="GLYCOSYLTRANSFERASE EPSE-RELATED"/>
    <property type="match status" value="1"/>
</dbReference>
<gene>
    <name evidence="5" type="ORF">JIN83_12380</name>
</gene>
<dbReference type="EMBL" id="JAENIG010000008">
    <property type="protein sequence ID" value="MBK1855761.1"/>
    <property type="molecule type" value="Genomic_DNA"/>
</dbReference>
<dbReference type="PANTHER" id="PTHR43685">
    <property type="entry name" value="GLYCOSYLTRANSFERASE"/>
    <property type="match status" value="1"/>
</dbReference>
<evidence type="ECO:0000256" key="2">
    <source>
        <dbReference type="ARBA" id="ARBA00022676"/>
    </source>
</evidence>
<dbReference type="GO" id="GO:0016757">
    <property type="term" value="F:glycosyltransferase activity"/>
    <property type="evidence" value="ECO:0007669"/>
    <property type="project" value="UniProtKB-KW"/>
</dbReference>